<name>A0AAV4H2K0_9GAST</name>
<evidence type="ECO:0000313" key="2">
    <source>
        <dbReference type="Proteomes" id="UP000762676"/>
    </source>
</evidence>
<dbReference type="AlphaFoldDB" id="A0AAV4H2K0"/>
<keyword evidence="2" id="KW-1185">Reference proteome</keyword>
<dbReference type="Proteomes" id="UP000762676">
    <property type="component" value="Unassembled WGS sequence"/>
</dbReference>
<accession>A0AAV4H2K0</accession>
<evidence type="ECO:0000313" key="1">
    <source>
        <dbReference type="EMBL" id="GFR91561.1"/>
    </source>
</evidence>
<comment type="caution">
    <text evidence="1">The sequence shown here is derived from an EMBL/GenBank/DDBJ whole genome shotgun (WGS) entry which is preliminary data.</text>
</comment>
<reference evidence="1 2" key="1">
    <citation type="journal article" date="2021" name="Elife">
        <title>Chloroplast acquisition without the gene transfer in kleptoplastic sea slugs, Plakobranchus ocellatus.</title>
        <authorList>
            <person name="Maeda T."/>
            <person name="Takahashi S."/>
            <person name="Yoshida T."/>
            <person name="Shimamura S."/>
            <person name="Takaki Y."/>
            <person name="Nagai Y."/>
            <person name="Toyoda A."/>
            <person name="Suzuki Y."/>
            <person name="Arimoto A."/>
            <person name="Ishii H."/>
            <person name="Satoh N."/>
            <person name="Nishiyama T."/>
            <person name="Hasebe M."/>
            <person name="Maruyama T."/>
            <person name="Minagawa J."/>
            <person name="Obokata J."/>
            <person name="Shigenobu S."/>
        </authorList>
    </citation>
    <scope>NUCLEOTIDE SEQUENCE [LARGE SCALE GENOMIC DNA]</scope>
</reference>
<dbReference type="EMBL" id="BMAT01008736">
    <property type="protein sequence ID" value="GFR91561.1"/>
    <property type="molecule type" value="Genomic_DNA"/>
</dbReference>
<gene>
    <name evidence="1" type="ORF">ElyMa_004331100</name>
</gene>
<protein>
    <submittedName>
        <fullName evidence="1">Uncharacterized protein</fullName>
    </submittedName>
</protein>
<proteinExistence type="predicted"/>
<sequence length="121" mass="13639">MLRLKRIKTYTPPVSHLYDADSSGENRGFSHPLSLDLMAPRRISMTTEEKGLVSQLVDNIFTSESMSDRIELLVFSHHIQGWHARVMYTMLQLKFSGVTIVEINALAWIGSLCCASSQIVL</sequence>
<organism evidence="1 2">
    <name type="scientific">Elysia marginata</name>
    <dbReference type="NCBI Taxonomy" id="1093978"/>
    <lineage>
        <taxon>Eukaryota</taxon>
        <taxon>Metazoa</taxon>
        <taxon>Spiralia</taxon>
        <taxon>Lophotrochozoa</taxon>
        <taxon>Mollusca</taxon>
        <taxon>Gastropoda</taxon>
        <taxon>Heterobranchia</taxon>
        <taxon>Euthyneura</taxon>
        <taxon>Panpulmonata</taxon>
        <taxon>Sacoglossa</taxon>
        <taxon>Placobranchoidea</taxon>
        <taxon>Plakobranchidae</taxon>
        <taxon>Elysia</taxon>
    </lineage>
</organism>